<accession>A0ABQ9GBI0</accession>
<evidence type="ECO:0000313" key="2">
    <source>
        <dbReference type="Proteomes" id="UP001159363"/>
    </source>
</evidence>
<dbReference type="PANTHER" id="PTHR45749">
    <property type="match status" value="1"/>
</dbReference>
<keyword evidence="2" id="KW-1185">Reference proteome</keyword>
<dbReference type="EMBL" id="JARBHB010000013">
    <property type="protein sequence ID" value="KAJ8869537.1"/>
    <property type="molecule type" value="Genomic_DNA"/>
</dbReference>
<organism evidence="1 2">
    <name type="scientific">Dryococelus australis</name>
    <dbReference type="NCBI Taxonomy" id="614101"/>
    <lineage>
        <taxon>Eukaryota</taxon>
        <taxon>Metazoa</taxon>
        <taxon>Ecdysozoa</taxon>
        <taxon>Arthropoda</taxon>
        <taxon>Hexapoda</taxon>
        <taxon>Insecta</taxon>
        <taxon>Pterygota</taxon>
        <taxon>Neoptera</taxon>
        <taxon>Polyneoptera</taxon>
        <taxon>Phasmatodea</taxon>
        <taxon>Verophasmatodea</taxon>
        <taxon>Anareolatae</taxon>
        <taxon>Phasmatidae</taxon>
        <taxon>Eurycanthinae</taxon>
        <taxon>Dryococelus</taxon>
    </lineage>
</organism>
<protein>
    <recommendedName>
        <fullName evidence="3">DUF4371 domain-containing protein</fullName>
    </recommendedName>
</protein>
<gene>
    <name evidence="1" type="ORF">PR048_028528</name>
</gene>
<evidence type="ECO:0008006" key="3">
    <source>
        <dbReference type="Google" id="ProtNLM"/>
    </source>
</evidence>
<comment type="caution">
    <text evidence="1">The sequence shown here is derived from an EMBL/GenBank/DDBJ whole genome shotgun (WGS) entry which is preliminary data.</text>
</comment>
<proteinExistence type="predicted"/>
<evidence type="ECO:0000313" key="1">
    <source>
        <dbReference type="EMBL" id="KAJ8869537.1"/>
    </source>
</evidence>
<reference evidence="1 2" key="1">
    <citation type="submission" date="2023-02" db="EMBL/GenBank/DDBJ databases">
        <title>LHISI_Scaffold_Assembly.</title>
        <authorList>
            <person name="Stuart O.P."/>
            <person name="Cleave R."/>
            <person name="Magrath M.J.L."/>
            <person name="Mikheyev A.S."/>
        </authorList>
    </citation>
    <scope>NUCLEOTIDE SEQUENCE [LARGE SCALE GENOMIC DNA]</scope>
    <source>
        <strain evidence="1">Daus_M_001</strain>
        <tissue evidence="1">Leg muscle</tissue>
    </source>
</reference>
<dbReference type="Proteomes" id="UP001159363">
    <property type="component" value="Chromosome 12"/>
</dbReference>
<name>A0ABQ9GBI0_9NEOP</name>
<sequence length="129" mass="14428">MSLLDYFVNERLRKVRDKEAHIHYLGKYIQNELISVLGNAVQDKILSAVHEAEYFSIMLDCTSDVSHVEQMTTPGTKGRFFPVSDTTGAGLTINIFEKFEDMALPIPNLRGQGSDYGSDMKGGNIDLQL</sequence>
<dbReference type="PANTHER" id="PTHR45749:SF35">
    <property type="entry name" value="AC-LIKE TRANSPOSASE-RELATED"/>
    <property type="match status" value="1"/>
</dbReference>